<evidence type="ECO:0000256" key="1">
    <source>
        <dbReference type="SAM" id="MobiDB-lite"/>
    </source>
</evidence>
<accession>A0AAD7N483</accession>
<feature type="region of interest" description="Disordered" evidence="1">
    <location>
        <begin position="105"/>
        <end position="149"/>
    </location>
</feature>
<keyword evidence="4" id="KW-1185">Reference proteome</keyword>
<name>A0AAD7N483_9AGAR</name>
<proteinExistence type="predicted"/>
<keyword evidence="2" id="KW-0812">Transmembrane</keyword>
<evidence type="ECO:0000313" key="4">
    <source>
        <dbReference type="Proteomes" id="UP001215280"/>
    </source>
</evidence>
<dbReference type="Proteomes" id="UP001215280">
    <property type="component" value="Unassembled WGS sequence"/>
</dbReference>
<keyword evidence="2" id="KW-0472">Membrane</keyword>
<dbReference type="AlphaFoldDB" id="A0AAD7N483"/>
<comment type="caution">
    <text evidence="3">The sequence shown here is derived from an EMBL/GenBank/DDBJ whole genome shotgun (WGS) entry which is preliminary data.</text>
</comment>
<reference evidence="3" key="1">
    <citation type="submission" date="2023-03" db="EMBL/GenBank/DDBJ databases">
        <title>Massive genome expansion in bonnet fungi (Mycena s.s.) driven by repeated elements and novel gene families across ecological guilds.</title>
        <authorList>
            <consortium name="Lawrence Berkeley National Laboratory"/>
            <person name="Harder C.B."/>
            <person name="Miyauchi S."/>
            <person name="Viragh M."/>
            <person name="Kuo A."/>
            <person name="Thoen E."/>
            <person name="Andreopoulos B."/>
            <person name="Lu D."/>
            <person name="Skrede I."/>
            <person name="Drula E."/>
            <person name="Henrissat B."/>
            <person name="Morin E."/>
            <person name="Kohler A."/>
            <person name="Barry K."/>
            <person name="LaButti K."/>
            <person name="Morin E."/>
            <person name="Salamov A."/>
            <person name="Lipzen A."/>
            <person name="Mereny Z."/>
            <person name="Hegedus B."/>
            <person name="Baldrian P."/>
            <person name="Stursova M."/>
            <person name="Weitz H."/>
            <person name="Taylor A."/>
            <person name="Grigoriev I.V."/>
            <person name="Nagy L.G."/>
            <person name="Martin F."/>
            <person name="Kauserud H."/>
        </authorList>
    </citation>
    <scope>NUCLEOTIDE SEQUENCE</scope>
    <source>
        <strain evidence="3">CBHHK188m</strain>
    </source>
</reference>
<keyword evidence="2" id="KW-1133">Transmembrane helix</keyword>
<organism evidence="3 4">
    <name type="scientific">Mycena maculata</name>
    <dbReference type="NCBI Taxonomy" id="230809"/>
    <lineage>
        <taxon>Eukaryota</taxon>
        <taxon>Fungi</taxon>
        <taxon>Dikarya</taxon>
        <taxon>Basidiomycota</taxon>
        <taxon>Agaricomycotina</taxon>
        <taxon>Agaricomycetes</taxon>
        <taxon>Agaricomycetidae</taxon>
        <taxon>Agaricales</taxon>
        <taxon>Marasmiineae</taxon>
        <taxon>Mycenaceae</taxon>
        <taxon>Mycena</taxon>
    </lineage>
</organism>
<gene>
    <name evidence="3" type="ORF">DFH07DRAFT_964051</name>
</gene>
<evidence type="ECO:0000313" key="3">
    <source>
        <dbReference type="EMBL" id="KAJ7743724.1"/>
    </source>
</evidence>
<protein>
    <submittedName>
        <fullName evidence="3">Uncharacterized protein</fullName>
    </submittedName>
</protein>
<sequence>MFVSANVSSASSLSAAATAIAAAQQSQGGQLSPAVVIIIVATGGFLTFVIVFLVIGPCCFPLQTPRFHLNDDGNGDNTPFDNDSAPPYDNAPLYDYDDVIDIRGPVPSYSPPATPQRAHVNSEESSPDSDSDLQSESPPHSGIELVDLPRHTRSRAVVVRPTSAALPLHIRWPRTLRHSDDSLTTLPPPAFLPLYPPPMPRADEADTRPFPISGTYNRETERYETVVFNLQTTNVRLKEQKTKLGMKASGPCKADMVKALRDFSANPASWHNACIGARNAHRNRRPGTQTAKTKASTKRREILLATIGSNGEVLPRRPTDRSRDDRPWKEIDDTIAWANTFTQAHPYQPKAARNPLGIQNAETRNPQMAPISLQAHMQQSSVKFDQISNTLALIVSKVVPGLSASAGGSIRPAALDGELAAAAVDRETGCRPIPGDVVELGQLAIGDRDLRIRRELRPYEVISLVGARRNLELAIGGDLGGSCLEFGLALSVGRELGGWVVLVVFGLGLELGKLGEGSGELGRDLRVPFWVIGPLVGARRIVNCHRLAIGERELLIGGVAVFAGAKPDPRALSFTEEDIPDPKVLSFLGPGPTNVAAFAALWSDDPGSTWHTHPDADTLKRRLPILQGYPIAIKHWSSLYHYLRGPKFNTWNTIKAKWTDYKFLYDHWEHFPDDDTFWQDFNDDEPPTFAKVILILRLRRRLRDEADSAKAYREYGPPESPRFKEHFTRAGAQKALIDQVAVAKRYRELVADQAKRRFGTTFKDDFVYNGRQGRTVMTRAEDIAKKFETFMELYGLPVGGQPVICVSNRRTSSNRCISGTRSGLGWVSRRALEGMGGTWARVRGWSLAGGRVGWYISTSRTKKTVSKTRTPRLLLDPSNWNELEKAFAKYYSRYTLLPFACYHKEAVSSSPSLPSLAFSSSPLRTSSSSSPSLATSSSSRVSPMRIFGSWPGHFPKYTPAPRPTQRKRIRHLQDRLCALTREGAKPYSYRPKRKPAKEACEDCERRACSEEL</sequence>
<evidence type="ECO:0000256" key="2">
    <source>
        <dbReference type="SAM" id="Phobius"/>
    </source>
</evidence>
<feature type="transmembrane region" description="Helical" evidence="2">
    <location>
        <begin position="33"/>
        <end position="60"/>
    </location>
</feature>
<dbReference type="EMBL" id="JARJLG010000111">
    <property type="protein sequence ID" value="KAJ7743724.1"/>
    <property type="molecule type" value="Genomic_DNA"/>
</dbReference>